<feature type="non-terminal residue" evidence="1">
    <location>
        <position position="1"/>
    </location>
</feature>
<comment type="caution">
    <text evidence="1">The sequence shown here is derived from an EMBL/GenBank/DDBJ whole genome shotgun (WGS) entry which is preliminary data.</text>
</comment>
<name>A0ABS7FK40_9NEIS</name>
<dbReference type="EMBL" id="JAHDTB010000065">
    <property type="protein sequence ID" value="MBW8290422.1"/>
    <property type="molecule type" value="Genomic_DNA"/>
</dbReference>
<accession>A0ABS7FK40</accession>
<reference evidence="1 2" key="1">
    <citation type="submission" date="2021-05" db="EMBL/GenBank/DDBJ databases">
        <title>Draft Whole Genome Sequencing Of Biosensor Chromobacterium violaceum Strain CV026 Reveals A Regulatory RNA In Chromobacterium violaceum Phenotype Regulatory Network.</title>
        <authorList>
            <person name="Hong K.W."/>
            <person name="Chan K.G."/>
            <person name="Chang C.-Y."/>
        </authorList>
    </citation>
    <scope>NUCLEOTIDE SEQUENCE [LARGE SCALE GENOMIC DNA]</scope>
    <source>
        <strain evidence="1 2">ATCC 31532</strain>
    </source>
</reference>
<dbReference type="RefSeq" id="WP_080770383.1">
    <property type="nucleotide sequence ID" value="NZ_JAHDTB010000065.1"/>
</dbReference>
<keyword evidence="2" id="KW-1185">Reference proteome</keyword>
<sequence length="116" mass="12337">CQSGRWNNNGGEFNGSYQFLGTYTGKYSGYNSSKKATFIQISGGYSSSGGSCGNEVDLSAQLPGIGTVASAGTSNPEWSKIAFISFLVPAYTNYNVTSYPWACGPGIFNVFSFNLF</sequence>
<gene>
    <name evidence="1" type="ORF">KIF53_22570</name>
</gene>
<protein>
    <submittedName>
        <fullName evidence="1">Uncharacterized protein</fullName>
    </submittedName>
</protein>
<evidence type="ECO:0000313" key="1">
    <source>
        <dbReference type="EMBL" id="MBW8290422.1"/>
    </source>
</evidence>
<dbReference type="Proteomes" id="UP000711178">
    <property type="component" value="Unassembled WGS sequence"/>
</dbReference>
<proteinExistence type="predicted"/>
<evidence type="ECO:0000313" key="2">
    <source>
        <dbReference type="Proteomes" id="UP000711178"/>
    </source>
</evidence>
<organism evidence="1 2">
    <name type="scientific">Chromobacterium subtsugae</name>
    <dbReference type="NCBI Taxonomy" id="251747"/>
    <lineage>
        <taxon>Bacteria</taxon>
        <taxon>Pseudomonadati</taxon>
        <taxon>Pseudomonadota</taxon>
        <taxon>Betaproteobacteria</taxon>
        <taxon>Neisseriales</taxon>
        <taxon>Chromobacteriaceae</taxon>
        <taxon>Chromobacterium</taxon>
    </lineage>
</organism>